<dbReference type="InterPro" id="IPR051914">
    <property type="entry name" value="FAD-linked_OxidoTrans_Type4"/>
</dbReference>
<dbReference type="Proteomes" id="UP000611629">
    <property type="component" value="Unassembled WGS sequence"/>
</dbReference>
<dbReference type="PROSITE" id="PS51387">
    <property type="entry name" value="FAD_PCMH"/>
    <property type="match status" value="1"/>
</dbReference>
<dbReference type="FunFam" id="3.30.70.2740:FF:000001">
    <property type="entry name" value="D-lactate dehydrogenase mitochondrial"/>
    <property type="match status" value="1"/>
</dbReference>
<comment type="cofactor">
    <cofactor evidence="1">
        <name>FAD</name>
        <dbReference type="ChEBI" id="CHEBI:57692"/>
    </cofactor>
</comment>
<dbReference type="Gene3D" id="3.30.43.10">
    <property type="entry name" value="Uridine Diphospho-n-acetylenolpyruvylglucosamine Reductase, domain 2"/>
    <property type="match status" value="1"/>
</dbReference>
<dbReference type="EMBL" id="JACBNQ010000017">
    <property type="protein sequence ID" value="NYB75083.1"/>
    <property type="molecule type" value="Genomic_DNA"/>
</dbReference>
<dbReference type="GO" id="GO:0016491">
    <property type="term" value="F:oxidoreductase activity"/>
    <property type="evidence" value="ECO:0007669"/>
    <property type="project" value="UniProtKB-KW"/>
</dbReference>
<dbReference type="InterPro" id="IPR016171">
    <property type="entry name" value="Vanillyl_alc_oxidase_C-sub2"/>
</dbReference>
<name>A0A974GX28_SEDHY</name>
<dbReference type="InterPro" id="IPR006094">
    <property type="entry name" value="Oxid_FAD_bind_N"/>
</dbReference>
<dbReference type="Gene3D" id="1.10.45.10">
    <property type="entry name" value="Vanillyl-alcohol Oxidase, Chain A, domain 4"/>
    <property type="match status" value="1"/>
</dbReference>
<keyword evidence="5" id="KW-0560">Oxidoreductase</keyword>
<keyword evidence="3" id="KW-0285">Flavoprotein</keyword>
<dbReference type="InterPro" id="IPR004113">
    <property type="entry name" value="FAD-bd_oxidored_4_C"/>
</dbReference>
<dbReference type="InterPro" id="IPR016169">
    <property type="entry name" value="FAD-bd_PCMH_sub2"/>
</dbReference>
<keyword evidence="4" id="KW-0274">FAD</keyword>
<comment type="similarity">
    <text evidence="2">Belongs to the FAD-binding oxidoreductase/transferase type 4 family.</text>
</comment>
<sequence>MSNIMNKYKKIDTSDIEFLKSIVDEDRIHIGQENIHHDYSRDELAGIERYPDVLMHPVNAEEISKILKYANEKLIPVTTRGQGTGLVGGAVPLCGGIMISTEKMNKILEIDEENLTVTVEPGVLLMELTAFVESNDLFYPPDPGEKSASIGGNISTNAGGMRAVKYGVTRDYVRGMEFVLPDGEIMNFGGKIVKNSSGYSLKDFVVGSEGTLGVVSKLILKLLPKPKYKLSLLIPFKDLTSAIKTVPEVIKSKNIPTAIEFMQGNVILAAEEFLGKKFPDNSSDAYLLLQFDGNSKDEIEAAYEKVAEICLNCGALDVLISDTDERHDSIWSARGAFLEAIKASTTQMDECDVVVPRNRVADFIIYTNELQKEFDLRISSFGHAGDGNLHVYILRDEMDEETWNKKAACVFEKMYGKAFEMGGAVSGEHGVGFAKLPYLEEEFGEAGMKLFRGIKLAFDPNEIMNPGKIGSNFRVKLYS</sequence>
<keyword evidence="8" id="KW-1185">Reference proteome</keyword>
<dbReference type="SUPFAM" id="SSF56176">
    <property type="entry name" value="FAD-binding/transporter-associated domain-like"/>
    <property type="match status" value="1"/>
</dbReference>
<dbReference type="AlphaFoldDB" id="A0A974GX28"/>
<evidence type="ECO:0000256" key="5">
    <source>
        <dbReference type="ARBA" id="ARBA00023002"/>
    </source>
</evidence>
<dbReference type="InterPro" id="IPR016167">
    <property type="entry name" value="FAD-bd_PCMH_sub1"/>
</dbReference>
<dbReference type="RefSeq" id="WP_179238790.1">
    <property type="nucleotide sequence ID" value="NZ_JACBNQ010000017.1"/>
</dbReference>
<dbReference type="PANTHER" id="PTHR42934">
    <property type="entry name" value="GLYCOLATE OXIDASE SUBUNIT GLCD"/>
    <property type="match status" value="1"/>
</dbReference>
<protein>
    <submittedName>
        <fullName evidence="7">FAD-binding oxidoreductase</fullName>
    </submittedName>
</protein>
<evidence type="ECO:0000313" key="7">
    <source>
        <dbReference type="EMBL" id="NYB75083.1"/>
    </source>
</evidence>
<dbReference type="Pfam" id="PF02913">
    <property type="entry name" value="FAD-oxidase_C"/>
    <property type="match status" value="1"/>
</dbReference>
<gene>
    <name evidence="7" type="ORF">HZF24_13120</name>
</gene>
<dbReference type="Gene3D" id="3.30.70.2190">
    <property type="match status" value="1"/>
</dbReference>
<accession>A0A974GX28</accession>
<comment type="caution">
    <text evidence="7">The sequence shown here is derived from an EMBL/GenBank/DDBJ whole genome shotgun (WGS) entry which is preliminary data.</text>
</comment>
<proteinExistence type="inferred from homology"/>
<feature type="domain" description="FAD-binding PCMH-type" evidence="6">
    <location>
        <begin position="47"/>
        <end position="225"/>
    </location>
</feature>
<evidence type="ECO:0000256" key="1">
    <source>
        <dbReference type="ARBA" id="ARBA00001974"/>
    </source>
</evidence>
<evidence type="ECO:0000256" key="2">
    <source>
        <dbReference type="ARBA" id="ARBA00008000"/>
    </source>
</evidence>
<evidence type="ECO:0000256" key="3">
    <source>
        <dbReference type="ARBA" id="ARBA00022630"/>
    </source>
</evidence>
<dbReference type="Pfam" id="PF01565">
    <property type="entry name" value="FAD_binding_4"/>
    <property type="match status" value="1"/>
</dbReference>
<evidence type="ECO:0000256" key="4">
    <source>
        <dbReference type="ARBA" id="ARBA00022827"/>
    </source>
</evidence>
<dbReference type="InterPro" id="IPR016164">
    <property type="entry name" value="FAD-linked_Oxase-like_C"/>
</dbReference>
<dbReference type="PANTHER" id="PTHR42934:SF2">
    <property type="entry name" value="GLYCOLATE OXIDASE SUBUNIT GLCD"/>
    <property type="match status" value="1"/>
</dbReference>
<evidence type="ECO:0000259" key="6">
    <source>
        <dbReference type="PROSITE" id="PS51387"/>
    </source>
</evidence>
<evidence type="ECO:0000313" key="8">
    <source>
        <dbReference type="Proteomes" id="UP000611629"/>
    </source>
</evidence>
<dbReference type="InterPro" id="IPR036318">
    <property type="entry name" value="FAD-bd_PCMH-like_sf"/>
</dbReference>
<dbReference type="Gene3D" id="3.30.465.10">
    <property type="match status" value="1"/>
</dbReference>
<dbReference type="Gene3D" id="3.30.70.2740">
    <property type="match status" value="1"/>
</dbReference>
<dbReference type="SUPFAM" id="SSF55103">
    <property type="entry name" value="FAD-linked oxidases, C-terminal domain"/>
    <property type="match status" value="1"/>
</dbReference>
<dbReference type="InterPro" id="IPR016166">
    <property type="entry name" value="FAD-bd_PCMH"/>
</dbReference>
<dbReference type="FunFam" id="1.10.45.10:FF:000001">
    <property type="entry name" value="D-lactate dehydrogenase mitochondrial"/>
    <property type="match status" value="1"/>
</dbReference>
<organism evidence="7 8">
    <name type="scientific">Sedimentibacter hydroxybenzoicus DSM 7310</name>
    <dbReference type="NCBI Taxonomy" id="1123245"/>
    <lineage>
        <taxon>Bacteria</taxon>
        <taxon>Bacillati</taxon>
        <taxon>Bacillota</taxon>
        <taxon>Tissierellia</taxon>
        <taxon>Sedimentibacter</taxon>
    </lineage>
</organism>
<reference evidence="7" key="1">
    <citation type="submission" date="2020-07" db="EMBL/GenBank/DDBJ databases">
        <title>Genomic analysis of a strain of Sedimentibacter Hydroxybenzoicus DSM7310.</title>
        <authorList>
            <person name="Ma S."/>
        </authorList>
    </citation>
    <scope>NUCLEOTIDE SEQUENCE</scope>
    <source>
        <strain evidence="7">DSM 7310</strain>
    </source>
</reference>
<dbReference type="GO" id="GO:0071949">
    <property type="term" value="F:FAD binding"/>
    <property type="evidence" value="ECO:0007669"/>
    <property type="project" value="InterPro"/>
</dbReference>